<evidence type="ECO:0000313" key="2">
    <source>
        <dbReference type="EMBL" id="MBM6705144.1"/>
    </source>
</evidence>
<dbReference type="Proteomes" id="UP000715095">
    <property type="component" value="Unassembled WGS sequence"/>
</dbReference>
<evidence type="ECO:0000256" key="1">
    <source>
        <dbReference type="SAM" id="SignalP"/>
    </source>
</evidence>
<keyword evidence="3" id="KW-1185">Reference proteome</keyword>
<dbReference type="PROSITE" id="PS51318">
    <property type="entry name" value="TAT"/>
    <property type="match status" value="1"/>
</dbReference>
<comment type="caution">
    <text evidence="2">The sequence shown here is derived from an EMBL/GenBank/DDBJ whole genome shotgun (WGS) entry which is preliminary data.</text>
</comment>
<sequence length="51" mass="5209">MHISRRTMLTSLAALSVAPAALASGGPSGPIVKFQAQGKIGEVIVLSLIHI</sequence>
<organism evidence="2 3">
    <name type="scientific">Sutterella massiliensis</name>
    <dbReference type="NCBI Taxonomy" id="1816689"/>
    <lineage>
        <taxon>Bacteria</taxon>
        <taxon>Pseudomonadati</taxon>
        <taxon>Pseudomonadota</taxon>
        <taxon>Betaproteobacteria</taxon>
        <taxon>Burkholderiales</taxon>
        <taxon>Sutterellaceae</taxon>
        <taxon>Sutterella</taxon>
    </lineage>
</organism>
<accession>A0ABS2DV22</accession>
<proteinExistence type="predicted"/>
<evidence type="ECO:0000313" key="3">
    <source>
        <dbReference type="Proteomes" id="UP000715095"/>
    </source>
</evidence>
<feature type="chain" id="PRO_5046191399" evidence="1">
    <location>
        <begin position="24"/>
        <end position="51"/>
    </location>
</feature>
<dbReference type="InterPro" id="IPR006311">
    <property type="entry name" value="TAT_signal"/>
</dbReference>
<feature type="signal peptide" evidence="1">
    <location>
        <begin position="1"/>
        <end position="23"/>
    </location>
</feature>
<gene>
    <name evidence="2" type="ORF">H6A60_11780</name>
</gene>
<feature type="non-terminal residue" evidence="2">
    <location>
        <position position="51"/>
    </location>
</feature>
<name>A0ABS2DV22_9BURK</name>
<keyword evidence="1" id="KW-0732">Signal</keyword>
<reference evidence="2 3" key="1">
    <citation type="journal article" date="2021" name="Sci. Rep.">
        <title>The distribution of antibiotic resistance genes in chicken gut microbiota commensals.</title>
        <authorList>
            <person name="Juricova H."/>
            <person name="Matiasovicova J."/>
            <person name="Kubasova T."/>
            <person name="Cejkova D."/>
            <person name="Rychlik I."/>
        </authorList>
    </citation>
    <scope>NUCLEOTIDE SEQUENCE [LARGE SCALE GENOMIC DNA]</scope>
    <source>
        <strain evidence="2 3">An829</strain>
    </source>
</reference>
<dbReference type="EMBL" id="JACJJC010000147">
    <property type="protein sequence ID" value="MBM6705144.1"/>
    <property type="molecule type" value="Genomic_DNA"/>
</dbReference>
<protein>
    <submittedName>
        <fullName evidence="2">Uncharacterized protein</fullName>
    </submittedName>
</protein>